<name>A0A9W6CH80_9FIRM</name>
<dbReference type="RefSeq" id="WP_281845746.1">
    <property type="nucleotide sequence ID" value="NZ_BSCH01000022.1"/>
</dbReference>
<reference evidence="1" key="2">
    <citation type="submission" date="2022-11" db="EMBL/GenBank/DDBJ databases">
        <title>Draft genome sequence of Sellimonas catena strain 18CBH55.</title>
        <authorList>
            <person name="Atsushi H."/>
            <person name="Moriya O."/>
            <person name="Mitsuo S."/>
        </authorList>
    </citation>
    <scope>NUCLEOTIDE SEQUENCE</scope>
    <source>
        <strain evidence="1">18CBH55</strain>
    </source>
</reference>
<reference evidence="1" key="1">
    <citation type="submission" date="2022-11" db="EMBL/GenBank/DDBJ databases">
        <title>Draft genome sequence of Sellimonas catena strain 18CBH55.</title>
        <authorList>
            <person name="Hisatomi A."/>
            <person name="Ohkuma M."/>
            <person name="Sakamoto M."/>
        </authorList>
    </citation>
    <scope>NUCLEOTIDE SEQUENCE</scope>
    <source>
        <strain evidence="1">18CBH55</strain>
    </source>
</reference>
<organism evidence="1 2">
    <name type="scientific">Sellimonas catena</name>
    <dbReference type="NCBI Taxonomy" id="2994035"/>
    <lineage>
        <taxon>Bacteria</taxon>
        <taxon>Bacillati</taxon>
        <taxon>Bacillota</taxon>
        <taxon>Clostridia</taxon>
        <taxon>Lachnospirales</taxon>
        <taxon>Lachnospiraceae</taxon>
        <taxon>Sellimonas</taxon>
    </lineage>
</organism>
<evidence type="ECO:0000313" key="1">
    <source>
        <dbReference type="EMBL" id="GLG91570.1"/>
    </source>
</evidence>
<evidence type="ECO:0008006" key="3">
    <source>
        <dbReference type="Google" id="ProtNLM"/>
    </source>
</evidence>
<dbReference type="InterPro" id="IPR010310">
    <property type="entry name" value="T7SS_ESAT-6-like"/>
</dbReference>
<gene>
    <name evidence="1" type="ORF">Selli2_29970</name>
</gene>
<dbReference type="Pfam" id="PF06013">
    <property type="entry name" value="WXG100"/>
    <property type="match status" value="1"/>
</dbReference>
<protein>
    <recommendedName>
        <fullName evidence="3">ESAT-6-like protein</fullName>
    </recommendedName>
</protein>
<accession>A0A9W6CH80</accession>
<dbReference type="Proteomes" id="UP001145094">
    <property type="component" value="Unassembled WGS sequence"/>
</dbReference>
<dbReference type="AlphaFoldDB" id="A0A9W6CH80"/>
<sequence length="100" mass="11357">MKYRINYSKVIAQADSIANDASELSLQIKVLEQLEQDCRAAWKGQAADVFVSKLNTLRSEMNRTKTQMTTLASTIKYCADRIQREDRQAEERASALKSGR</sequence>
<dbReference type="SUPFAM" id="SSF140453">
    <property type="entry name" value="EsxAB dimer-like"/>
    <property type="match status" value="1"/>
</dbReference>
<comment type="caution">
    <text evidence="1">The sequence shown here is derived from an EMBL/GenBank/DDBJ whole genome shotgun (WGS) entry which is preliminary data.</text>
</comment>
<reference evidence="1" key="3">
    <citation type="journal article" date="2023" name="Int. J. Syst. Evol. Microbiol.">
        <title>Sellimonas catena sp. nov., isolated from human faeces.</title>
        <authorList>
            <person name="Hisatomi A."/>
            <person name="Ohkuma M."/>
            <person name="Sakamoto M."/>
        </authorList>
    </citation>
    <scope>NUCLEOTIDE SEQUENCE</scope>
    <source>
        <strain evidence="1">18CBH55</strain>
    </source>
</reference>
<dbReference type="EMBL" id="BSCH01000022">
    <property type="protein sequence ID" value="GLG91570.1"/>
    <property type="molecule type" value="Genomic_DNA"/>
</dbReference>
<proteinExistence type="predicted"/>
<evidence type="ECO:0000313" key="2">
    <source>
        <dbReference type="Proteomes" id="UP001145094"/>
    </source>
</evidence>
<dbReference type="InterPro" id="IPR036689">
    <property type="entry name" value="ESAT-6-like_sf"/>
</dbReference>
<dbReference type="Gene3D" id="1.10.287.1060">
    <property type="entry name" value="ESAT-6-like"/>
    <property type="match status" value="1"/>
</dbReference>